<proteinExistence type="predicted"/>
<dbReference type="GO" id="GO:0005524">
    <property type="term" value="F:ATP binding"/>
    <property type="evidence" value="ECO:0007669"/>
    <property type="project" value="UniProtKB-KW"/>
</dbReference>
<protein>
    <submittedName>
        <fullName evidence="1">ATP-binding protein</fullName>
    </submittedName>
</protein>
<accession>A0A6P1GEC2</accession>
<dbReference type="RefSeq" id="WP_159365888.1">
    <property type="nucleotide sequence ID" value="NZ_CP053021.1"/>
</dbReference>
<evidence type="ECO:0000313" key="2">
    <source>
        <dbReference type="EMBL" id="QJR02212.1"/>
    </source>
</evidence>
<dbReference type="Proteomes" id="UP000502611">
    <property type="component" value="Chromosome"/>
</dbReference>
<dbReference type="SUPFAM" id="SSF55874">
    <property type="entry name" value="ATPase domain of HSP90 chaperone/DNA topoisomerase II/histidine kinase"/>
    <property type="match status" value="1"/>
</dbReference>
<name>A0A6P1GEC2_SPHYA</name>
<dbReference type="EMBL" id="CP053021">
    <property type="protein sequence ID" value="QJR02212.1"/>
    <property type="molecule type" value="Genomic_DNA"/>
</dbReference>
<evidence type="ECO:0000313" key="5">
    <source>
        <dbReference type="Proteomes" id="UP000502611"/>
    </source>
</evidence>
<dbReference type="Proteomes" id="UP000464086">
    <property type="component" value="Chromosome"/>
</dbReference>
<dbReference type="Proteomes" id="UP000515377">
    <property type="component" value="Chromosome"/>
</dbReference>
<dbReference type="InterPro" id="IPR036890">
    <property type="entry name" value="HATPase_C_sf"/>
</dbReference>
<evidence type="ECO:0000313" key="3">
    <source>
        <dbReference type="EMBL" id="QNG48229.1"/>
    </source>
</evidence>
<dbReference type="AlphaFoldDB" id="A0A6P1GEC2"/>
<keyword evidence="1" id="KW-0067">ATP-binding</keyword>
<dbReference type="EMBL" id="CP047218">
    <property type="protein sequence ID" value="QHD66523.1"/>
    <property type="molecule type" value="Genomic_DNA"/>
</dbReference>
<dbReference type="EMBL" id="CP060122">
    <property type="protein sequence ID" value="QNG48229.1"/>
    <property type="molecule type" value="Genomic_DNA"/>
</dbReference>
<evidence type="ECO:0000313" key="1">
    <source>
        <dbReference type="EMBL" id="QHD66523.1"/>
    </source>
</evidence>
<keyword evidence="1" id="KW-0547">Nucleotide-binding</keyword>
<organism evidence="1 4">
    <name type="scientific">Sphingobium yanoikuyae</name>
    <name type="common">Sphingomonas yanoikuyae</name>
    <dbReference type="NCBI Taxonomy" id="13690"/>
    <lineage>
        <taxon>Bacteria</taxon>
        <taxon>Pseudomonadati</taxon>
        <taxon>Pseudomonadota</taxon>
        <taxon>Alphaproteobacteria</taxon>
        <taxon>Sphingomonadales</taxon>
        <taxon>Sphingomonadaceae</taxon>
        <taxon>Sphingobium</taxon>
    </lineage>
</organism>
<sequence length="561" mass="61687">MIMLLPATIEIAVSQDAIRCASRLVASSALAAIHEILQNCRRAGAQRVMINLVEEDGRAFLDIHDDGCGIDNPAALLTLGLSDWGDDIMRREDPAGIGLFSLAGHAIEIHAFSPAMGHGWKVRIPAESWNGDRALEPEPCDLSWETMVRIEISGDWKMGIRSTIAEAARYYPLPVTLDGALLPREDFLEDALLIEEACGCRIGVYKGNLVQQDGPCINFHGLAVPCSLPNIFELKRQDCRWSVRIDVIDAPEIRLALPARRAVIANEAMKALRIAMERALYTAIAAQEDHRLPFALWLRARGLGVTLPAVRPGLSIWDPSSDDEHQKPADGMTILEIASAGAMMIVPSLRSEIAQALALAHHQPPLQDFVLVEEERWLDGYDWYDALPIILYVSFRIYRDGIEYPYGEDDRLPCGFASGFVDRIVADLEIAETGHEDAPRHVHSIEIPALVCPTGSWDIEEAVILVTRGGGIDPDRLGCVIHATLFSSRDDADTDSWETQSRAFAREARQVATGILLGEDAATLEAIVMEARQHLACLIPKDRRIVIPADRGGITADFMPG</sequence>
<dbReference type="Gene3D" id="3.30.565.10">
    <property type="entry name" value="Histidine kinase-like ATPase, C-terminal domain"/>
    <property type="match status" value="1"/>
</dbReference>
<reference evidence="3 6" key="3">
    <citation type="submission" date="2020-07" db="EMBL/GenBank/DDBJ databases">
        <title>Whole genome sequence of Sphingobium yanoikuyae A3.</title>
        <authorList>
            <person name="Han S.-S."/>
        </authorList>
    </citation>
    <scope>NUCLEOTIDE SEQUENCE [LARGE SCALE GENOMIC DNA]</scope>
    <source>
        <strain evidence="3 6">A3</strain>
    </source>
</reference>
<reference evidence="2 5" key="2">
    <citation type="submission" date="2020-04" db="EMBL/GenBank/DDBJ databases">
        <title>The Whole Genome Analysis of High salt-tolerant Sphingobium yanoikuyae YC-XJ2 with Aryl organophosphorus flame retardants (aryl-OPFRs)-degrading capacity and characteristics of Related phosphotriesterase.</title>
        <authorList>
            <person name="Li X."/>
        </authorList>
    </citation>
    <scope>NUCLEOTIDE SEQUENCE [LARGE SCALE GENOMIC DNA]</scope>
    <source>
        <strain evidence="2 5">YC-XJ2</strain>
    </source>
</reference>
<evidence type="ECO:0000313" key="4">
    <source>
        <dbReference type="Proteomes" id="UP000464086"/>
    </source>
</evidence>
<reference evidence="1 4" key="1">
    <citation type="submission" date="2019-12" db="EMBL/GenBank/DDBJ databases">
        <title>Functional and genomic insights into the Sphingobium yanoikuyae YC-JY1, a bacterium efficiently degrading bisphenol A.</title>
        <authorList>
            <person name="Jia Y."/>
            <person name="Li X."/>
            <person name="Wang J."/>
            <person name="Eltoukhy A."/>
            <person name="Lamraoui I."/>
            <person name="Yan Y."/>
        </authorList>
    </citation>
    <scope>NUCLEOTIDE SEQUENCE [LARGE SCALE GENOMIC DNA]</scope>
    <source>
        <strain evidence="1 4">YC-JY1</strain>
    </source>
</reference>
<gene>
    <name evidence="1" type="ORF">GS397_05170</name>
    <name evidence="3" type="ORF">H3V42_12020</name>
    <name evidence="2" type="ORF">HH800_08400</name>
</gene>
<evidence type="ECO:0000313" key="6">
    <source>
        <dbReference type="Proteomes" id="UP000515377"/>
    </source>
</evidence>